<evidence type="ECO:0000313" key="11">
    <source>
        <dbReference type="Proteomes" id="UP000591071"/>
    </source>
</evidence>
<feature type="domain" description="Phosphatidic acid phosphatase type 2/haloperoxidase" evidence="8">
    <location>
        <begin position="56"/>
        <end position="168"/>
    </location>
</feature>
<keyword evidence="6 7" id="KW-0472">Membrane</keyword>
<accession>A0A848BSF3</accession>
<protein>
    <submittedName>
        <fullName evidence="10">Phosphatase PAP2 family protein</fullName>
    </submittedName>
</protein>
<evidence type="ECO:0000256" key="6">
    <source>
        <dbReference type="ARBA" id="ARBA00023136"/>
    </source>
</evidence>
<dbReference type="Proteomes" id="UP000591071">
    <property type="component" value="Unassembled WGS sequence"/>
</dbReference>
<dbReference type="KEGG" id="mhw:ACT01_12255"/>
<dbReference type="PANTHER" id="PTHR14969">
    <property type="entry name" value="SPHINGOSINE-1-PHOSPHATE PHOSPHOHYDROLASE"/>
    <property type="match status" value="1"/>
</dbReference>
<reference evidence="10 11" key="1">
    <citation type="submission" date="2020-04" db="EMBL/GenBank/DDBJ databases">
        <authorList>
            <person name="Hitch T.C.A."/>
            <person name="Wylensek D."/>
            <person name="Clavel T."/>
        </authorList>
    </citation>
    <scope>NUCLEOTIDE SEQUENCE [LARGE SCALE GENOMIC DNA]</scope>
    <source>
        <strain evidence="10 11">Oil-RF-744-FAT-WT-6-1</strain>
    </source>
</reference>
<feature type="transmembrane region" description="Helical" evidence="7">
    <location>
        <begin position="26"/>
        <end position="48"/>
    </location>
</feature>
<evidence type="ECO:0000256" key="3">
    <source>
        <dbReference type="ARBA" id="ARBA00022692"/>
    </source>
</evidence>
<dbReference type="EMBL" id="JBIEKR010000002">
    <property type="protein sequence ID" value="MFG6272058.1"/>
    <property type="molecule type" value="Genomic_DNA"/>
</dbReference>
<name>A0A848BSF3_9FIRM</name>
<dbReference type="Pfam" id="PF01569">
    <property type="entry name" value="PAP2"/>
    <property type="match status" value="1"/>
</dbReference>
<dbReference type="EMBL" id="JABAFG010000028">
    <property type="protein sequence ID" value="NME29291.1"/>
    <property type="molecule type" value="Genomic_DNA"/>
</dbReference>
<evidence type="ECO:0000313" key="12">
    <source>
        <dbReference type="Proteomes" id="UP001605989"/>
    </source>
</evidence>
<keyword evidence="4" id="KW-0378">Hydrolase</keyword>
<dbReference type="GO" id="GO:0005886">
    <property type="term" value="C:plasma membrane"/>
    <property type="evidence" value="ECO:0007669"/>
    <property type="project" value="UniProtKB-SubCell"/>
</dbReference>
<feature type="transmembrane region" description="Helical" evidence="7">
    <location>
        <begin position="55"/>
        <end position="75"/>
    </location>
</feature>
<dbReference type="RefSeq" id="WP_059075634.1">
    <property type="nucleotide sequence ID" value="NZ_CP011940.1"/>
</dbReference>
<evidence type="ECO:0000259" key="8">
    <source>
        <dbReference type="SMART" id="SM00014"/>
    </source>
</evidence>
<keyword evidence="2" id="KW-1003">Cell membrane</keyword>
<dbReference type="InterPro" id="IPR000326">
    <property type="entry name" value="PAP2/HPO"/>
</dbReference>
<keyword evidence="5 7" id="KW-1133">Transmembrane helix</keyword>
<dbReference type="SMART" id="SM00014">
    <property type="entry name" value="acidPPc"/>
    <property type="match status" value="1"/>
</dbReference>
<proteinExistence type="predicted"/>
<evidence type="ECO:0000313" key="9">
    <source>
        <dbReference type="EMBL" id="MFG6272058.1"/>
    </source>
</evidence>
<evidence type="ECO:0000256" key="2">
    <source>
        <dbReference type="ARBA" id="ARBA00022475"/>
    </source>
</evidence>
<evidence type="ECO:0000256" key="1">
    <source>
        <dbReference type="ARBA" id="ARBA00004651"/>
    </source>
</evidence>
<evidence type="ECO:0000256" key="5">
    <source>
        <dbReference type="ARBA" id="ARBA00022989"/>
    </source>
</evidence>
<dbReference type="Proteomes" id="UP001605989">
    <property type="component" value="Unassembled WGS sequence"/>
</dbReference>
<evidence type="ECO:0000256" key="7">
    <source>
        <dbReference type="SAM" id="Phobius"/>
    </source>
</evidence>
<keyword evidence="12" id="KW-1185">Reference proteome</keyword>
<reference evidence="9 12" key="2">
    <citation type="submission" date="2024-10" db="EMBL/GenBank/DDBJ databases">
        <authorList>
            <person name="Sang B.-I."/>
            <person name="Prabhaharan D."/>
        </authorList>
    </citation>
    <scope>NUCLEOTIDE SEQUENCE [LARGE SCALE GENOMIC DNA]</scope>
    <source>
        <strain evidence="9 12">MH</strain>
    </source>
</reference>
<feature type="transmembrane region" description="Helical" evidence="7">
    <location>
        <begin position="103"/>
        <end position="122"/>
    </location>
</feature>
<evidence type="ECO:0000256" key="4">
    <source>
        <dbReference type="ARBA" id="ARBA00022801"/>
    </source>
</evidence>
<evidence type="ECO:0000313" key="10">
    <source>
        <dbReference type="EMBL" id="NME29291.1"/>
    </source>
</evidence>
<comment type="subcellular location">
    <subcellularLocation>
        <location evidence="1">Cell membrane</location>
        <topology evidence="1">Multi-pass membrane protein</topology>
    </subcellularLocation>
</comment>
<dbReference type="SUPFAM" id="SSF48317">
    <property type="entry name" value="Acid phosphatase/Vanadium-dependent haloperoxidase"/>
    <property type="match status" value="1"/>
</dbReference>
<dbReference type="InterPro" id="IPR036938">
    <property type="entry name" value="PAP2/HPO_sf"/>
</dbReference>
<dbReference type="OrthoDB" id="9789113at2"/>
<comment type="caution">
    <text evidence="10">The sequence shown here is derived from an EMBL/GenBank/DDBJ whole genome shotgun (WGS) entry which is preliminary data.</text>
</comment>
<gene>
    <name evidence="9" type="ORF">ACGTZG_02515</name>
    <name evidence="10" type="ORF">HF872_11805</name>
</gene>
<dbReference type="AlphaFoldDB" id="A0A848BSF3"/>
<dbReference type="PANTHER" id="PTHR14969:SF62">
    <property type="entry name" value="DECAPRENYLPHOSPHORYL-5-PHOSPHORIBOSE PHOSPHATASE RV3807C-RELATED"/>
    <property type="match status" value="1"/>
</dbReference>
<dbReference type="Gene3D" id="1.20.144.10">
    <property type="entry name" value="Phosphatidic acid phosphatase type 2/haloperoxidase"/>
    <property type="match status" value="1"/>
</dbReference>
<sequence>MEWILSTDVHVLFWLHRLAGPHMNSFITLFTTGINCLWLWLGLAAAGLWNRRSRWITLTIIVAVIAAVFIGDVVLKHVVMRIRPYIVIEGAPVVEALKYPVSYSFPSGHSFFFFAGATVIYCYRQRLGILAYGLAAVVAFSRMYLFMHFPSDVLAGAVLGVGVGYGAYRICQYAKKRFFMRHSLYR</sequence>
<dbReference type="GO" id="GO:0016787">
    <property type="term" value="F:hydrolase activity"/>
    <property type="evidence" value="ECO:0007669"/>
    <property type="project" value="UniProtKB-KW"/>
</dbReference>
<keyword evidence="3 7" id="KW-0812">Transmembrane</keyword>
<organism evidence="10 11">
    <name type="scientific">Megasphaera hexanoica</name>
    <dbReference type="NCBI Taxonomy" id="1675036"/>
    <lineage>
        <taxon>Bacteria</taxon>
        <taxon>Bacillati</taxon>
        <taxon>Bacillota</taxon>
        <taxon>Negativicutes</taxon>
        <taxon>Veillonellales</taxon>
        <taxon>Veillonellaceae</taxon>
        <taxon>Megasphaera</taxon>
    </lineage>
</organism>
<feature type="transmembrane region" description="Helical" evidence="7">
    <location>
        <begin position="153"/>
        <end position="171"/>
    </location>
</feature>
<feature type="transmembrane region" description="Helical" evidence="7">
    <location>
        <begin position="129"/>
        <end position="147"/>
    </location>
</feature>